<keyword evidence="2" id="KW-1185">Reference proteome</keyword>
<sequence>METSTAMGGGRISCLACKAWVTAPKSAFAFFHKAEQQYADIGAIIHIIGARHLALVVDADGRHVSRVEWIKVGWRRGQAW</sequence>
<gene>
    <name evidence="1" type="ORF">Aam_047_058</name>
</gene>
<dbReference type="AlphaFoldDB" id="A0A0D6PFL8"/>
<dbReference type="EMBL" id="BANC01000046">
    <property type="protein sequence ID" value="GAN80477.1"/>
    <property type="molecule type" value="Genomic_DNA"/>
</dbReference>
<evidence type="ECO:0000313" key="1">
    <source>
        <dbReference type="EMBL" id="GAN80477.1"/>
    </source>
</evidence>
<protein>
    <submittedName>
        <fullName evidence="1">Uncharacterized protein</fullName>
    </submittedName>
</protein>
<dbReference type="Proteomes" id="UP000032668">
    <property type="component" value="Unassembled WGS sequence"/>
</dbReference>
<reference evidence="1 2" key="1">
    <citation type="submission" date="2012-11" db="EMBL/GenBank/DDBJ databases">
        <title>Whole genome sequence of Acidocella aminolytica 101 = DSM 11237.</title>
        <authorList>
            <person name="Azuma Y."/>
            <person name="Higashiura N."/>
            <person name="Hirakawa H."/>
            <person name="Matsushita K."/>
        </authorList>
    </citation>
    <scope>NUCLEOTIDE SEQUENCE [LARGE SCALE GENOMIC DNA]</scope>
    <source>
        <strain evidence="2">101 / DSM 11237</strain>
    </source>
</reference>
<evidence type="ECO:0000313" key="2">
    <source>
        <dbReference type="Proteomes" id="UP000032668"/>
    </source>
</evidence>
<comment type="caution">
    <text evidence="1">The sequence shown here is derived from an EMBL/GenBank/DDBJ whole genome shotgun (WGS) entry which is preliminary data.</text>
</comment>
<name>A0A0D6PFL8_9PROT</name>
<organism evidence="1 2">
    <name type="scientific">Acidocella aminolytica 101 = DSM 11237</name>
    <dbReference type="NCBI Taxonomy" id="1120923"/>
    <lineage>
        <taxon>Bacteria</taxon>
        <taxon>Pseudomonadati</taxon>
        <taxon>Pseudomonadota</taxon>
        <taxon>Alphaproteobacteria</taxon>
        <taxon>Acetobacterales</taxon>
        <taxon>Acidocellaceae</taxon>
        <taxon>Acidocella</taxon>
    </lineage>
</organism>
<accession>A0A0D6PFL8</accession>
<proteinExistence type="predicted"/>